<reference evidence="2 3" key="1">
    <citation type="submission" date="2024-05" db="EMBL/GenBank/DDBJ databases">
        <title>Genome sequencing and assembly of Indian major carp, Cirrhinus mrigala (Hamilton, 1822).</title>
        <authorList>
            <person name="Mohindra V."/>
            <person name="Chowdhury L.M."/>
            <person name="Lal K."/>
            <person name="Jena J.K."/>
        </authorList>
    </citation>
    <scope>NUCLEOTIDE SEQUENCE [LARGE SCALE GENOMIC DNA]</scope>
    <source>
        <strain evidence="2">CM1030</strain>
        <tissue evidence="2">Blood</tissue>
    </source>
</reference>
<sequence length="122" mass="14043">ISPDFPDALCELLFNLQEGRRLNDQRCSRCYSEPSTPRHSQRVVFSSMTSLQKEEFFDLLATSQGRRLDDQRAELQNVPSAPPPPLPKPKQRKSSWKIPEVTRTVPTQTPKEDLYNMIVNSQ</sequence>
<proteinExistence type="predicted"/>
<gene>
    <name evidence="2" type="ORF">M9458_031600</name>
</gene>
<dbReference type="InterPro" id="IPR003109">
    <property type="entry name" value="GoLoco_motif"/>
</dbReference>
<protein>
    <submittedName>
        <fullName evidence="2">Uncharacterized protein</fullName>
    </submittedName>
</protein>
<dbReference type="PROSITE" id="PS50877">
    <property type="entry name" value="GOLOCO"/>
    <property type="match status" value="1"/>
</dbReference>
<dbReference type="SMART" id="SM00390">
    <property type="entry name" value="GoLoco"/>
    <property type="match status" value="2"/>
</dbReference>
<dbReference type="AlphaFoldDB" id="A0ABD0PB23"/>
<dbReference type="Gene3D" id="1.25.40.10">
    <property type="entry name" value="Tetratricopeptide repeat domain"/>
    <property type="match status" value="1"/>
</dbReference>
<feature type="non-terminal residue" evidence="2">
    <location>
        <position position="1"/>
    </location>
</feature>
<organism evidence="2 3">
    <name type="scientific">Cirrhinus mrigala</name>
    <name type="common">Mrigala</name>
    <dbReference type="NCBI Taxonomy" id="683832"/>
    <lineage>
        <taxon>Eukaryota</taxon>
        <taxon>Metazoa</taxon>
        <taxon>Chordata</taxon>
        <taxon>Craniata</taxon>
        <taxon>Vertebrata</taxon>
        <taxon>Euteleostomi</taxon>
        <taxon>Actinopterygii</taxon>
        <taxon>Neopterygii</taxon>
        <taxon>Teleostei</taxon>
        <taxon>Ostariophysi</taxon>
        <taxon>Cypriniformes</taxon>
        <taxon>Cyprinidae</taxon>
        <taxon>Labeoninae</taxon>
        <taxon>Labeonini</taxon>
        <taxon>Cirrhinus</taxon>
    </lineage>
</organism>
<dbReference type="Pfam" id="PF02188">
    <property type="entry name" value="GoLoco"/>
    <property type="match status" value="1"/>
</dbReference>
<dbReference type="PANTHER" id="PTHR47617">
    <property type="entry name" value="G-PROTEIN SIGNALING MODULATOR 3"/>
    <property type="match status" value="1"/>
</dbReference>
<evidence type="ECO:0000313" key="2">
    <source>
        <dbReference type="EMBL" id="KAL0171289.1"/>
    </source>
</evidence>
<feature type="region of interest" description="Disordered" evidence="1">
    <location>
        <begin position="67"/>
        <end position="96"/>
    </location>
</feature>
<dbReference type="EMBL" id="JAMKFB020000016">
    <property type="protein sequence ID" value="KAL0171289.1"/>
    <property type="molecule type" value="Genomic_DNA"/>
</dbReference>
<comment type="caution">
    <text evidence="2">The sequence shown here is derived from an EMBL/GenBank/DDBJ whole genome shotgun (WGS) entry which is preliminary data.</text>
</comment>
<accession>A0ABD0PB23</accession>
<dbReference type="PANTHER" id="PTHR47617:SF1">
    <property type="entry name" value="G-PROTEIN-SIGNALING MODULATOR 3"/>
    <property type="match status" value="1"/>
</dbReference>
<dbReference type="InterPro" id="IPR042888">
    <property type="entry name" value="GPSM3"/>
</dbReference>
<dbReference type="InterPro" id="IPR011990">
    <property type="entry name" value="TPR-like_helical_dom_sf"/>
</dbReference>
<name>A0ABD0PB23_CIRMR</name>
<keyword evidence="3" id="KW-1185">Reference proteome</keyword>
<evidence type="ECO:0000256" key="1">
    <source>
        <dbReference type="SAM" id="MobiDB-lite"/>
    </source>
</evidence>
<evidence type="ECO:0000313" key="3">
    <source>
        <dbReference type="Proteomes" id="UP001529510"/>
    </source>
</evidence>
<dbReference type="Proteomes" id="UP001529510">
    <property type="component" value="Unassembled WGS sequence"/>
</dbReference>
<feature type="non-terminal residue" evidence="2">
    <location>
        <position position="122"/>
    </location>
</feature>